<feature type="region of interest" description="Disordered" evidence="2">
    <location>
        <begin position="1032"/>
        <end position="1093"/>
    </location>
</feature>
<dbReference type="OrthoDB" id="18975at2759"/>
<dbReference type="InterPro" id="IPR016024">
    <property type="entry name" value="ARM-type_fold"/>
</dbReference>
<accession>A0A8J4VGY4</accession>
<sequence length="1189" mass="131526">MAKQASTLFLEEWLRSISGCSSNVNSTNSSSSSARAIIQAWAELRDSLQNQSFQPHHLQSIKTLLNSQTSLHVADPQAKIVLSILSSPHISLPNESYPLFLRLLYIWVRKSFKPSLVLIDSAVEVLCHLFNAQFDSRKSPLLFSEGVLLLGAFAFVPSLSEDSKTVCLDMLCRLLEEEYRLIGSSGEHISDVLAGIGYALSSSVNVHYVRILDSLLGIWGKEDGPCGSITHGLMILHLIEWVLSSLINIRCFEKINVFAREALETLKANYVPFAIVMAAAGVLRVVNRSKMNGLGLDTVSKLRGSAEDRVESFARDVISRNGVTNADNDPTRSLLLQCISLALARSGLVSSRAPLLMCLASALLNEIFPLRHLYAKVLDFPHRNSARLGHDEVKKHLESVLFKEAGAITSVFCNQYVSVDVESKGVVENLIWDYCQDIYLGHRQVALMLRGKENELLGDTEKIAESAFLMVVLFALAITKHKFNSKSTLETQWDVSVHILVSFSCLEYFRRIRLPEYMDTIRGVVASVQGNESACVSFVESMPSYTDMTNGTNFSLSQKVEYVWSNDDVQTARILFYLRVIPTCIEHVPCLTLRKVVAPTMFLYMGHPNGKVARASHSMFAAFMSSGKDLDQDERVSLKEQLVFYYMQRSLLGYPAITPFKGMASGVAALVRNLPAGSPAIFYCIHSLVEKGSTLCGETFAQEADLSRNRQGDSDACKKILELLLRLISLVDIQVLPNLMKLLAQLIVQLPKDSQNMVLNELYSQVAESDDVTRKPTLVSWLQSLSYLCAQATSESATAKGVQKEVNMTSALAISVPNSKLIVPLSVTPEHGIQVSLDKKGNLIFLFFLPLEAYPVYSLATSLGFLLVLKPCSTLTPICNIDFTWSPFWVQVHNLPPDRMYQENATTIGNKLGKLMEIELPVKGSLCWNKFLRLKVQVDVNQPLLCGFFLDCHPNPDMWIDFKYETLQDFCFGCGKLGHARSQCSSPIHHKSPLHRFHLGPHGFGPWIKASNSGLKAFTCLEFLKDEAANSSPPFFDTSNTQDSHLPQETNQNTPPSSLESNPLATLPVILASPSDTSHPNPISPSLHSHSPTTKILPNPITTQNLSDNTLHPESLGNSHPHTLLPNITHPNSCIHNSTITVGLTLNRTQHHLEPTKSPQSVLESLIPSLGPNILDSNPLGSWLKAPEA</sequence>
<dbReference type="InterPro" id="IPR025836">
    <property type="entry name" value="Zn_knuckle_CX2CX4HX4C"/>
</dbReference>
<dbReference type="PANTHER" id="PTHR36337:SF1">
    <property type="entry name" value="OBSCURIN-LIKE PROTEIN"/>
    <property type="match status" value="1"/>
</dbReference>
<keyword evidence="1" id="KW-0479">Metal-binding</keyword>
<dbReference type="SUPFAM" id="SSF48371">
    <property type="entry name" value="ARM repeat"/>
    <property type="match status" value="1"/>
</dbReference>
<dbReference type="Proteomes" id="UP000737018">
    <property type="component" value="Unassembled WGS sequence"/>
</dbReference>
<evidence type="ECO:0000313" key="5">
    <source>
        <dbReference type="Proteomes" id="UP000737018"/>
    </source>
</evidence>
<evidence type="ECO:0000256" key="1">
    <source>
        <dbReference type="PROSITE-ProRule" id="PRU00047"/>
    </source>
</evidence>
<dbReference type="InterPro" id="IPR001878">
    <property type="entry name" value="Znf_CCHC"/>
</dbReference>
<organism evidence="4 5">
    <name type="scientific">Castanea mollissima</name>
    <name type="common">Chinese chestnut</name>
    <dbReference type="NCBI Taxonomy" id="60419"/>
    <lineage>
        <taxon>Eukaryota</taxon>
        <taxon>Viridiplantae</taxon>
        <taxon>Streptophyta</taxon>
        <taxon>Embryophyta</taxon>
        <taxon>Tracheophyta</taxon>
        <taxon>Spermatophyta</taxon>
        <taxon>Magnoliopsida</taxon>
        <taxon>eudicotyledons</taxon>
        <taxon>Gunneridae</taxon>
        <taxon>Pentapetalae</taxon>
        <taxon>rosids</taxon>
        <taxon>fabids</taxon>
        <taxon>Fagales</taxon>
        <taxon>Fagaceae</taxon>
        <taxon>Castanea</taxon>
    </lineage>
</organism>
<feature type="domain" description="CCHC-type" evidence="3">
    <location>
        <begin position="971"/>
        <end position="984"/>
    </location>
</feature>
<keyword evidence="1" id="KW-0862">Zinc</keyword>
<feature type="compositionally biased region" description="Polar residues" evidence="2">
    <location>
        <begin position="1074"/>
        <end position="1093"/>
    </location>
</feature>
<dbReference type="Pfam" id="PF14392">
    <property type="entry name" value="zf-CCHC_4"/>
    <property type="match status" value="1"/>
</dbReference>
<reference evidence="4" key="1">
    <citation type="submission" date="2020-03" db="EMBL/GenBank/DDBJ databases">
        <title>Castanea mollissima Vanexum genome sequencing.</title>
        <authorList>
            <person name="Staton M."/>
        </authorList>
    </citation>
    <scope>NUCLEOTIDE SEQUENCE</scope>
    <source>
        <tissue evidence="4">Leaf</tissue>
    </source>
</reference>
<dbReference type="GO" id="GO:0008270">
    <property type="term" value="F:zinc ion binding"/>
    <property type="evidence" value="ECO:0007669"/>
    <property type="project" value="UniProtKB-KW"/>
</dbReference>
<evidence type="ECO:0000256" key="2">
    <source>
        <dbReference type="SAM" id="MobiDB-lite"/>
    </source>
</evidence>
<comment type="caution">
    <text evidence="4">The sequence shown here is derived from an EMBL/GenBank/DDBJ whole genome shotgun (WGS) entry which is preliminary data.</text>
</comment>
<evidence type="ECO:0000259" key="3">
    <source>
        <dbReference type="PROSITE" id="PS50158"/>
    </source>
</evidence>
<keyword evidence="5" id="KW-1185">Reference proteome</keyword>
<dbReference type="EMBL" id="JRKL02002042">
    <property type="protein sequence ID" value="KAF3960763.1"/>
    <property type="molecule type" value="Genomic_DNA"/>
</dbReference>
<name>A0A8J4VGY4_9ROSI</name>
<keyword evidence="1" id="KW-0863">Zinc-finger</keyword>
<dbReference type="GO" id="GO:0003676">
    <property type="term" value="F:nucleic acid binding"/>
    <property type="evidence" value="ECO:0007669"/>
    <property type="project" value="InterPro"/>
</dbReference>
<protein>
    <recommendedName>
        <fullName evidence="3">CCHC-type domain-containing protein</fullName>
    </recommendedName>
</protein>
<proteinExistence type="predicted"/>
<gene>
    <name evidence="4" type="ORF">CMV_014550</name>
</gene>
<dbReference type="AlphaFoldDB" id="A0A8J4VGY4"/>
<dbReference type="PANTHER" id="PTHR36337">
    <property type="entry name" value="OBSCURIN-LIKE PROTEIN"/>
    <property type="match status" value="1"/>
</dbReference>
<evidence type="ECO:0000313" key="4">
    <source>
        <dbReference type="EMBL" id="KAF3960763.1"/>
    </source>
</evidence>
<dbReference type="PROSITE" id="PS50158">
    <property type="entry name" value="ZF_CCHC"/>
    <property type="match status" value="1"/>
</dbReference>
<feature type="compositionally biased region" description="Polar residues" evidence="2">
    <location>
        <begin position="1032"/>
        <end position="1064"/>
    </location>
</feature>